<dbReference type="InterPro" id="IPR019887">
    <property type="entry name" value="Tscrpt_reg_AsnC/Lrp_C"/>
</dbReference>
<keyword evidence="6" id="KW-1185">Reference proteome</keyword>
<dbReference type="KEGG" id="vsy:K08M4_20280"/>
<dbReference type="CDD" id="cd00090">
    <property type="entry name" value="HTH_ARSR"/>
    <property type="match status" value="1"/>
</dbReference>
<dbReference type="PROSITE" id="PS50956">
    <property type="entry name" value="HTH_ASNC_2"/>
    <property type="match status" value="1"/>
</dbReference>
<dbReference type="SUPFAM" id="SSF54909">
    <property type="entry name" value="Dimeric alpha+beta barrel"/>
    <property type="match status" value="1"/>
</dbReference>
<dbReference type="InterPro" id="IPR019888">
    <property type="entry name" value="Tscrpt_reg_AsnC-like"/>
</dbReference>
<evidence type="ECO:0000256" key="2">
    <source>
        <dbReference type="ARBA" id="ARBA00023125"/>
    </source>
</evidence>
<sequence length="177" mass="20445">MRYYQCKFEQKFSKKRMKVKESTNEVLDDTDIAILGHIQKDGRMSNSKLAEKVNLSETPCWRRWKRMEETGYIDGYTAQLNRKKLGLHVSGFTLVTLGNHEVKNTEPFEEFAAVTDWIPMCHCIAGGADYMIQVLARDLEEYFERISSIRRVKGVSAIQSNISVKELKNSYQLPLAD</sequence>
<feature type="domain" description="HTH asnC-type" evidence="4">
    <location>
        <begin position="27"/>
        <end position="88"/>
    </location>
</feature>
<dbReference type="InterPro" id="IPR036388">
    <property type="entry name" value="WH-like_DNA-bd_sf"/>
</dbReference>
<evidence type="ECO:0000313" key="5">
    <source>
        <dbReference type="EMBL" id="ARP38768.1"/>
    </source>
</evidence>
<dbReference type="SMART" id="SM00344">
    <property type="entry name" value="HTH_ASNC"/>
    <property type="match status" value="1"/>
</dbReference>
<evidence type="ECO:0000313" key="6">
    <source>
        <dbReference type="Proteomes" id="UP000194136"/>
    </source>
</evidence>
<dbReference type="GO" id="GO:0043565">
    <property type="term" value="F:sequence-specific DNA binding"/>
    <property type="evidence" value="ECO:0007669"/>
    <property type="project" value="InterPro"/>
</dbReference>
<name>A0AA34TR89_9VIBR</name>
<organism evidence="5 6">
    <name type="scientific">Vibrio syngnathi</name>
    <dbReference type="NCBI Taxonomy" id="3034029"/>
    <lineage>
        <taxon>Bacteria</taxon>
        <taxon>Pseudomonadati</taxon>
        <taxon>Pseudomonadota</taxon>
        <taxon>Gammaproteobacteria</taxon>
        <taxon>Vibrionales</taxon>
        <taxon>Vibrionaceae</taxon>
        <taxon>Vibrio</taxon>
    </lineage>
</organism>
<dbReference type="Pfam" id="PF01037">
    <property type="entry name" value="AsnC_trans_reg"/>
    <property type="match status" value="1"/>
</dbReference>
<dbReference type="AlphaFoldDB" id="A0AA34TR89"/>
<dbReference type="PANTHER" id="PTHR30154">
    <property type="entry name" value="LEUCINE-RESPONSIVE REGULATORY PROTEIN"/>
    <property type="match status" value="1"/>
</dbReference>
<dbReference type="SUPFAM" id="SSF46785">
    <property type="entry name" value="Winged helix' DNA-binding domain"/>
    <property type="match status" value="1"/>
</dbReference>
<dbReference type="Gene3D" id="1.10.10.10">
    <property type="entry name" value="Winged helix-like DNA-binding domain superfamily/Winged helix DNA-binding domain"/>
    <property type="match status" value="1"/>
</dbReference>
<dbReference type="GO" id="GO:0006355">
    <property type="term" value="P:regulation of DNA-templated transcription"/>
    <property type="evidence" value="ECO:0007669"/>
    <property type="project" value="UniProtKB-ARBA"/>
</dbReference>
<proteinExistence type="predicted"/>
<dbReference type="InterPro" id="IPR000485">
    <property type="entry name" value="AsnC-type_HTH_dom"/>
</dbReference>
<keyword evidence="1" id="KW-0805">Transcription regulation</keyword>
<gene>
    <name evidence="5" type="primary">lrp_2</name>
    <name evidence="5" type="ORF">K08M4_20280</name>
</gene>
<keyword evidence="2" id="KW-0238">DNA-binding</keyword>
<evidence type="ECO:0000256" key="1">
    <source>
        <dbReference type="ARBA" id="ARBA00023015"/>
    </source>
</evidence>
<dbReference type="Pfam" id="PF13412">
    <property type="entry name" value="HTH_24"/>
    <property type="match status" value="1"/>
</dbReference>
<evidence type="ECO:0000256" key="3">
    <source>
        <dbReference type="ARBA" id="ARBA00023163"/>
    </source>
</evidence>
<accession>A0AA34TR89</accession>
<dbReference type="PRINTS" id="PR00033">
    <property type="entry name" value="HTHASNC"/>
</dbReference>
<dbReference type="Gene3D" id="3.30.70.920">
    <property type="match status" value="1"/>
</dbReference>
<dbReference type="GO" id="GO:0043200">
    <property type="term" value="P:response to amino acid"/>
    <property type="evidence" value="ECO:0007669"/>
    <property type="project" value="TreeGrafter"/>
</dbReference>
<reference evidence="5 6" key="1">
    <citation type="submission" date="2016-10" db="EMBL/GenBank/DDBJ databases">
        <title>The High Quality Genome of Vibrio splendidus K08M4.</title>
        <authorList>
            <person name="Wendling C."/>
            <person name="Chibani C.M."/>
            <person name="Hertel R."/>
            <person name="Sproer C."/>
            <person name="Bunk B."/>
            <person name="Overmann J."/>
            <person name="Roth O."/>
            <person name="Liesegang H."/>
        </authorList>
    </citation>
    <scope>NUCLEOTIDE SEQUENCE [LARGE SCALE GENOMIC DNA]</scope>
    <source>
        <strain evidence="5 6">K08M4</strain>
    </source>
</reference>
<dbReference type="InterPro" id="IPR011991">
    <property type="entry name" value="ArsR-like_HTH"/>
</dbReference>
<dbReference type="PANTHER" id="PTHR30154:SF34">
    <property type="entry name" value="TRANSCRIPTIONAL REGULATOR AZLB"/>
    <property type="match status" value="1"/>
</dbReference>
<dbReference type="GO" id="GO:0005829">
    <property type="term" value="C:cytosol"/>
    <property type="evidence" value="ECO:0007669"/>
    <property type="project" value="TreeGrafter"/>
</dbReference>
<keyword evidence="3" id="KW-0804">Transcription</keyword>
<dbReference type="EMBL" id="CP017916">
    <property type="protein sequence ID" value="ARP38768.1"/>
    <property type="molecule type" value="Genomic_DNA"/>
</dbReference>
<dbReference type="InterPro" id="IPR036390">
    <property type="entry name" value="WH_DNA-bd_sf"/>
</dbReference>
<dbReference type="InterPro" id="IPR011008">
    <property type="entry name" value="Dimeric_a/b-barrel"/>
</dbReference>
<protein>
    <submittedName>
        <fullName evidence="5">Leucine-responsive regulatory protein</fullName>
    </submittedName>
</protein>
<dbReference type="Proteomes" id="UP000194136">
    <property type="component" value="Chromosome 1"/>
</dbReference>
<evidence type="ECO:0000259" key="4">
    <source>
        <dbReference type="PROSITE" id="PS50956"/>
    </source>
</evidence>